<feature type="transmembrane region" description="Helical" evidence="1">
    <location>
        <begin position="6"/>
        <end position="21"/>
    </location>
</feature>
<accession>A0A085Z854</accession>
<sequence>MNVVLKILGFLFFIAGFLLTLKPDLLGKFPASIDAYQMIEKRVRWGLLVGLGLFLIFNSNWNSWGLGITALLFAITLGIIISRLTGFVKDGFFIQQLWWLLIELFALLLFGFLYWKQK</sequence>
<dbReference type="STRING" id="236814.IX39_08265"/>
<evidence type="ECO:0000256" key="1">
    <source>
        <dbReference type="SAM" id="Phobius"/>
    </source>
</evidence>
<dbReference type="Proteomes" id="UP000028713">
    <property type="component" value="Unassembled WGS sequence"/>
</dbReference>
<keyword evidence="3" id="KW-1185">Reference proteome</keyword>
<feature type="transmembrane region" description="Helical" evidence="1">
    <location>
        <begin position="97"/>
        <end position="115"/>
    </location>
</feature>
<evidence type="ECO:0000313" key="2">
    <source>
        <dbReference type="EMBL" id="KFF00618.1"/>
    </source>
</evidence>
<dbReference type="AlphaFoldDB" id="A0A085Z854"/>
<protein>
    <recommendedName>
        <fullName evidence="4">DUF4345 domain-containing protein</fullName>
    </recommendedName>
</protein>
<keyword evidence="1" id="KW-1133">Transmembrane helix</keyword>
<comment type="caution">
    <text evidence="2">The sequence shown here is derived from an EMBL/GenBank/DDBJ whole genome shotgun (WGS) entry which is preliminary data.</text>
</comment>
<dbReference type="EMBL" id="JPRP01000001">
    <property type="protein sequence ID" value="KFF00618.1"/>
    <property type="molecule type" value="Genomic_DNA"/>
</dbReference>
<keyword evidence="1" id="KW-0472">Membrane</keyword>
<organism evidence="2 3">
    <name type="scientific">Chryseobacterium formosense</name>
    <dbReference type="NCBI Taxonomy" id="236814"/>
    <lineage>
        <taxon>Bacteria</taxon>
        <taxon>Pseudomonadati</taxon>
        <taxon>Bacteroidota</taxon>
        <taxon>Flavobacteriia</taxon>
        <taxon>Flavobacteriales</taxon>
        <taxon>Weeksellaceae</taxon>
        <taxon>Chryseobacterium group</taxon>
        <taxon>Chryseobacterium</taxon>
    </lineage>
</organism>
<reference evidence="2 3" key="1">
    <citation type="submission" date="2014-07" db="EMBL/GenBank/DDBJ databases">
        <title>Genome of Chryseobacterium formosense LMG 24722.</title>
        <authorList>
            <person name="Pipes S.E."/>
            <person name="Stropko S.J."/>
            <person name="Newman J.D."/>
        </authorList>
    </citation>
    <scope>NUCLEOTIDE SEQUENCE [LARGE SCALE GENOMIC DNA]</scope>
    <source>
        <strain evidence="2 3">LMG 24722</strain>
    </source>
</reference>
<proteinExistence type="predicted"/>
<feature type="transmembrane region" description="Helical" evidence="1">
    <location>
        <begin position="64"/>
        <end position="85"/>
    </location>
</feature>
<dbReference type="OrthoDB" id="963667at2"/>
<feature type="transmembrane region" description="Helical" evidence="1">
    <location>
        <begin position="42"/>
        <end position="58"/>
    </location>
</feature>
<gene>
    <name evidence="2" type="ORF">IX39_08265</name>
</gene>
<evidence type="ECO:0000313" key="3">
    <source>
        <dbReference type="Proteomes" id="UP000028713"/>
    </source>
</evidence>
<evidence type="ECO:0008006" key="4">
    <source>
        <dbReference type="Google" id="ProtNLM"/>
    </source>
</evidence>
<name>A0A085Z854_9FLAO</name>
<dbReference type="eggNOG" id="ENOG5031CMF">
    <property type="taxonomic scope" value="Bacteria"/>
</dbReference>
<dbReference type="RefSeq" id="WP_034675052.1">
    <property type="nucleotide sequence ID" value="NZ_FPAP01000001.1"/>
</dbReference>
<keyword evidence="1" id="KW-0812">Transmembrane</keyword>